<dbReference type="Proteomes" id="UP000219042">
    <property type="component" value="Unassembled WGS sequence"/>
</dbReference>
<protein>
    <submittedName>
        <fullName evidence="5">Cytosine/adenosine deaminase</fullName>
    </submittedName>
</protein>
<feature type="signal peptide" evidence="3">
    <location>
        <begin position="1"/>
        <end position="27"/>
    </location>
</feature>
<dbReference type="Pfam" id="PF01979">
    <property type="entry name" value="Amidohydro_1"/>
    <property type="match status" value="1"/>
</dbReference>
<dbReference type="RefSeq" id="WP_345158697.1">
    <property type="nucleotide sequence ID" value="NZ_BAABHT010000001.1"/>
</dbReference>
<keyword evidence="6" id="KW-1185">Reference proteome</keyword>
<dbReference type="Gene3D" id="3.20.20.140">
    <property type="entry name" value="Metal-dependent hydrolases"/>
    <property type="match status" value="1"/>
</dbReference>
<feature type="chain" id="PRO_5012851170" evidence="3">
    <location>
        <begin position="28"/>
        <end position="453"/>
    </location>
</feature>
<dbReference type="PANTHER" id="PTHR43794:SF11">
    <property type="entry name" value="AMIDOHYDROLASE-RELATED DOMAIN-CONTAINING PROTEIN"/>
    <property type="match status" value="1"/>
</dbReference>
<dbReference type="GO" id="GO:0016810">
    <property type="term" value="F:hydrolase activity, acting on carbon-nitrogen (but not peptide) bonds"/>
    <property type="evidence" value="ECO:0007669"/>
    <property type="project" value="InterPro"/>
</dbReference>
<evidence type="ECO:0000256" key="2">
    <source>
        <dbReference type="ARBA" id="ARBA00022801"/>
    </source>
</evidence>
<dbReference type="SUPFAM" id="SSF51556">
    <property type="entry name" value="Metallo-dependent hydrolases"/>
    <property type="match status" value="1"/>
</dbReference>
<dbReference type="AlphaFoldDB" id="A0A240E9P2"/>
<evidence type="ECO:0000256" key="1">
    <source>
        <dbReference type="ARBA" id="ARBA00006745"/>
    </source>
</evidence>
<dbReference type="InterPro" id="IPR011059">
    <property type="entry name" value="Metal-dep_hydrolase_composite"/>
</dbReference>
<dbReference type="PANTHER" id="PTHR43794">
    <property type="entry name" value="AMINOHYDROLASE SSNA-RELATED"/>
    <property type="match status" value="1"/>
</dbReference>
<dbReference type="Gene3D" id="2.30.40.10">
    <property type="entry name" value="Urease, subunit C, domain 1"/>
    <property type="match status" value="1"/>
</dbReference>
<evidence type="ECO:0000313" key="5">
    <source>
        <dbReference type="EMBL" id="SNX44635.1"/>
    </source>
</evidence>
<name>A0A240E9P2_9GAMM</name>
<dbReference type="EMBL" id="OANT01000003">
    <property type="protein sequence ID" value="SNX44635.1"/>
    <property type="molecule type" value="Genomic_DNA"/>
</dbReference>
<evidence type="ECO:0000259" key="4">
    <source>
        <dbReference type="Pfam" id="PF01979"/>
    </source>
</evidence>
<reference evidence="6" key="1">
    <citation type="submission" date="2016-09" db="EMBL/GenBank/DDBJ databases">
        <authorList>
            <person name="Varghese N."/>
            <person name="Submissions S."/>
        </authorList>
    </citation>
    <scope>NUCLEOTIDE SEQUENCE [LARGE SCALE GENOMIC DNA]</scope>
    <source>
        <strain evidence="6">ANC 4466</strain>
    </source>
</reference>
<evidence type="ECO:0000313" key="6">
    <source>
        <dbReference type="Proteomes" id="UP000219042"/>
    </source>
</evidence>
<keyword evidence="3" id="KW-0732">Signal</keyword>
<comment type="similarity">
    <text evidence="1">Belongs to the metallo-dependent hydrolases superfamily. ATZ/TRZ family.</text>
</comment>
<proteinExistence type="inferred from homology"/>
<dbReference type="InterPro" id="IPR050287">
    <property type="entry name" value="MTA/SAH_deaminase"/>
</dbReference>
<gene>
    <name evidence="5" type="ORF">SAMN05421731_103377</name>
</gene>
<sequence>MKSGFKKLSFSFLSITCLSLFSLHIQAHTILIKNAYIMPMTQNGKDIPVGEIFIENDKITAIGTQVNAKADTIIDANGGFVLPGFVDTHSHLWVNLMRGQFRNAEGKFFPISNELAKNMTPQDTYLAMYSGALELISNGITTTADFFDNIHGPAWGEAGLKALQDSGIRAIMYYGGPDKTTIKPIDLNNLQKLKQQTTSRVNLGLAWRIPRNLQDETNWAMRDVEYKMAIKQNLPIQVHISGDANAMFNALIQRKYLSPAVTVVHATDATPQQLDALEQTGAALSLTPLSEHRVGYGLTHIEHFSRVSRQGLGIDGNTLAGSGDMFDNIRLAALTMSGYNKDETKPDPRQLLELATRRGAEAIGLGKITGSLAVGKRADLQIIQPNTLNMSGYAGGDPAALLVYSAKKDNISVVIIDGKLIVKDGKFLNISTDEVIKQTHTAAKQLLQRAQQP</sequence>
<dbReference type="InterPro" id="IPR006680">
    <property type="entry name" value="Amidohydro-rel"/>
</dbReference>
<organism evidence="5 6">
    <name type="scientific">Acinetobacter puyangensis</name>
    <dbReference type="NCBI Taxonomy" id="1096779"/>
    <lineage>
        <taxon>Bacteria</taxon>
        <taxon>Pseudomonadati</taxon>
        <taxon>Pseudomonadota</taxon>
        <taxon>Gammaproteobacteria</taxon>
        <taxon>Moraxellales</taxon>
        <taxon>Moraxellaceae</taxon>
        <taxon>Acinetobacter</taxon>
    </lineage>
</organism>
<accession>A0A240E9P2</accession>
<feature type="domain" description="Amidohydrolase-related" evidence="4">
    <location>
        <begin position="80"/>
        <end position="420"/>
    </location>
</feature>
<evidence type="ECO:0000256" key="3">
    <source>
        <dbReference type="SAM" id="SignalP"/>
    </source>
</evidence>
<dbReference type="SUPFAM" id="SSF51338">
    <property type="entry name" value="Composite domain of metallo-dependent hydrolases"/>
    <property type="match status" value="1"/>
</dbReference>
<dbReference type="InterPro" id="IPR032466">
    <property type="entry name" value="Metal_Hydrolase"/>
</dbReference>
<keyword evidence="2" id="KW-0378">Hydrolase</keyword>